<dbReference type="Proteomes" id="UP000326939">
    <property type="component" value="Chromosome 12"/>
</dbReference>
<proteinExistence type="predicted"/>
<sequence length="76" mass="8691">MGIPLMLEMLDISHFWTVTVEPMNMVYRAPLPTISLSISIPSVTSNTRLKPSDYSEILHAEESSHRINSRLEMYLV</sequence>
<evidence type="ECO:0000313" key="1">
    <source>
        <dbReference type="EMBL" id="KAB5531637.1"/>
    </source>
</evidence>
<name>A0A5N5KMT1_9ROSI</name>
<organism evidence="1 2">
    <name type="scientific">Salix brachista</name>
    <dbReference type="NCBI Taxonomy" id="2182728"/>
    <lineage>
        <taxon>Eukaryota</taxon>
        <taxon>Viridiplantae</taxon>
        <taxon>Streptophyta</taxon>
        <taxon>Embryophyta</taxon>
        <taxon>Tracheophyta</taxon>
        <taxon>Spermatophyta</taxon>
        <taxon>Magnoliopsida</taxon>
        <taxon>eudicotyledons</taxon>
        <taxon>Gunneridae</taxon>
        <taxon>Pentapetalae</taxon>
        <taxon>rosids</taxon>
        <taxon>fabids</taxon>
        <taxon>Malpighiales</taxon>
        <taxon>Salicaceae</taxon>
        <taxon>Saliceae</taxon>
        <taxon>Salix</taxon>
    </lineage>
</organism>
<protein>
    <submittedName>
        <fullName evidence="1">Uncharacterized protein</fullName>
    </submittedName>
</protein>
<evidence type="ECO:0000313" key="2">
    <source>
        <dbReference type="Proteomes" id="UP000326939"/>
    </source>
</evidence>
<keyword evidence="2" id="KW-1185">Reference proteome</keyword>
<reference evidence="2" key="1">
    <citation type="journal article" date="2019" name="Gigascience">
        <title>De novo genome assembly of the endangered Acer yangbiense, a plant species with extremely small populations endemic to Yunnan Province, China.</title>
        <authorList>
            <person name="Yang J."/>
            <person name="Wariss H.M."/>
            <person name="Tao L."/>
            <person name="Zhang R."/>
            <person name="Yun Q."/>
            <person name="Hollingsworth P."/>
            <person name="Dao Z."/>
            <person name="Luo G."/>
            <person name="Guo H."/>
            <person name="Ma Y."/>
            <person name="Sun W."/>
        </authorList>
    </citation>
    <scope>NUCLEOTIDE SEQUENCE [LARGE SCALE GENOMIC DNA]</scope>
    <source>
        <strain evidence="2">cv. br00</strain>
    </source>
</reference>
<accession>A0A5N5KMT1</accession>
<comment type="caution">
    <text evidence="1">The sequence shown here is derived from an EMBL/GenBank/DDBJ whole genome shotgun (WGS) entry which is preliminary data.</text>
</comment>
<dbReference type="AlphaFoldDB" id="A0A5N5KMT1"/>
<gene>
    <name evidence="1" type="ORF">DKX38_018307</name>
</gene>
<dbReference type="EMBL" id="VDCV01000012">
    <property type="protein sequence ID" value="KAB5531637.1"/>
    <property type="molecule type" value="Genomic_DNA"/>
</dbReference>